<dbReference type="InterPro" id="IPR020821">
    <property type="entry name" value="ENPP1-3/EXOG-like_nuc-like"/>
</dbReference>
<keyword evidence="1" id="KW-1133">Transmembrane helix</keyword>
<dbReference type="SMART" id="SM00477">
    <property type="entry name" value="NUC"/>
    <property type="match status" value="1"/>
</dbReference>
<keyword evidence="1" id="KW-0812">Transmembrane</keyword>
<feature type="domain" description="ENPP1-3/EXOG-like endonuclease/phosphodiesterase" evidence="2">
    <location>
        <begin position="59"/>
        <end position="251"/>
    </location>
</feature>
<dbReference type="PANTHER" id="PTHR13966">
    <property type="entry name" value="ENDONUCLEASE RELATED"/>
    <property type="match status" value="1"/>
</dbReference>
<reference evidence="5" key="1">
    <citation type="journal article" date="2019" name="Int. J. Syst. Evol. Microbiol.">
        <title>The Global Catalogue of Microorganisms (GCM) 10K type strain sequencing project: providing services to taxonomists for standard genome sequencing and annotation.</title>
        <authorList>
            <consortium name="The Broad Institute Genomics Platform"/>
            <consortium name="The Broad Institute Genome Sequencing Center for Infectious Disease"/>
            <person name="Wu L."/>
            <person name="Ma J."/>
        </authorList>
    </citation>
    <scope>NUCLEOTIDE SEQUENCE [LARGE SCALE GENOMIC DNA]</scope>
    <source>
        <strain evidence="5">JCM 17106</strain>
    </source>
</reference>
<dbReference type="Proteomes" id="UP001500459">
    <property type="component" value="Unassembled WGS sequence"/>
</dbReference>
<dbReference type="RefSeq" id="WP_344927266.1">
    <property type="nucleotide sequence ID" value="NZ_BAABCW010000007.1"/>
</dbReference>
<dbReference type="EMBL" id="BAABCW010000007">
    <property type="protein sequence ID" value="GAA3509065.1"/>
    <property type="molecule type" value="Genomic_DNA"/>
</dbReference>
<dbReference type="SMART" id="SM00892">
    <property type="entry name" value="Endonuclease_NS"/>
    <property type="match status" value="1"/>
</dbReference>
<dbReference type="SUPFAM" id="SSF54060">
    <property type="entry name" value="His-Me finger endonucleases"/>
    <property type="match status" value="1"/>
</dbReference>
<keyword evidence="1" id="KW-0472">Membrane</keyword>
<evidence type="ECO:0000313" key="5">
    <source>
        <dbReference type="Proteomes" id="UP001500459"/>
    </source>
</evidence>
<dbReference type="InterPro" id="IPR040255">
    <property type="entry name" value="Non-specific_endonuclease"/>
</dbReference>
<name>A0ABP6UMF1_9FLAO</name>
<evidence type="ECO:0000256" key="1">
    <source>
        <dbReference type="SAM" id="Phobius"/>
    </source>
</evidence>
<dbReference type="Pfam" id="PF01223">
    <property type="entry name" value="Endonuclease_NS"/>
    <property type="match status" value="1"/>
</dbReference>
<evidence type="ECO:0000313" key="4">
    <source>
        <dbReference type="EMBL" id="GAA3509065.1"/>
    </source>
</evidence>
<dbReference type="PANTHER" id="PTHR13966:SF5">
    <property type="entry name" value="ENDONUCLEASE G, MITOCHONDRIAL"/>
    <property type="match status" value="1"/>
</dbReference>
<dbReference type="InterPro" id="IPR044929">
    <property type="entry name" value="DNA/RNA_non-sp_Endonuclease_sf"/>
</dbReference>
<organism evidence="4 5">
    <name type="scientific">Aquimarina addita</name>
    <dbReference type="NCBI Taxonomy" id="870485"/>
    <lineage>
        <taxon>Bacteria</taxon>
        <taxon>Pseudomonadati</taxon>
        <taxon>Bacteroidota</taxon>
        <taxon>Flavobacteriia</taxon>
        <taxon>Flavobacteriales</taxon>
        <taxon>Flavobacteriaceae</taxon>
        <taxon>Aquimarina</taxon>
    </lineage>
</organism>
<gene>
    <name evidence="4" type="ORF">GCM10022393_21500</name>
</gene>
<keyword evidence="4" id="KW-0540">Nuclease</keyword>
<feature type="domain" description="DNA/RNA non-specific endonuclease/pyrophosphatase/phosphodiesterase" evidence="3">
    <location>
        <begin position="58"/>
        <end position="251"/>
    </location>
</feature>
<proteinExistence type="predicted"/>
<dbReference type="GO" id="GO:0004519">
    <property type="term" value="F:endonuclease activity"/>
    <property type="evidence" value="ECO:0007669"/>
    <property type="project" value="UniProtKB-KW"/>
</dbReference>
<evidence type="ECO:0000259" key="3">
    <source>
        <dbReference type="SMART" id="SM00892"/>
    </source>
</evidence>
<feature type="transmembrane region" description="Helical" evidence="1">
    <location>
        <begin position="5"/>
        <end position="21"/>
    </location>
</feature>
<dbReference type="Gene3D" id="3.40.570.10">
    <property type="entry name" value="Extracellular Endonuclease, subunit A"/>
    <property type="match status" value="1"/>
</dbReference>
<sequence>MRRKYTYPILIILVTIGFYYFENYQGDGVQIFPSDDSEDVNELSFFYLPTSTTSVIVSHTNYSLSYAESHEQAEWVAYELKKDDISRNEFKRPFFEEDKKIRSVSADWRNYKNSGYDKGHLCPAADREFSFDAFKETFLTSNISPQNHEFNAGIWNRLEQKVRYWAKQYDGVYVVTGGVLRDGLASIGYEGVSVPKHFYKIILDTNLEEPKIIAFLIPHKATDAPFEQFVVSVDTLEKLTGIDFFPKLEDDLEHRLEASSNKNGWKF</sequence>
<comment type="caution">
    <text evidence="4">The sequence shown here is derived from an EMBL/GenBank/DDBJ whole genome shotgun (WGS) entry which is preliminary data.</text>
</comment>
<dbReference type="InterPro" id="IPR001604">
    <property type="entry name" value="Endo_G_ENPP1-like_dom"/>
</dbReference>
<dbReference type="CDD" id="cd00091">
    <property type="entry name" value="NUC"/>
    <property type="match status" value="1"/>
</dbReference>
<keyword evidence="4" id="KW-0255">Endonuclease</keyword>
<protein>
    <submittedName>
        <fullName evidence="4">DNA/RNA non-specific endonuclease</fullName>
    </submittedName>
</protein>
<dbReference type="InterPro" id="IPR044925">
    <property type="entry name" value="His-Me_finger_sf"/>
</dbReference>
<evidence type="ECO:0000259" key="2">
    <source>
        <dbReference type="SMART" id="SM00477"/>
    </source>
</evidence>
<accession>A0ABP6UMF1</accession>
<keyword evidence="4" id="KW-0378">Hydrolase</keyword>
<keyword evidence="5" id="KW-1185">Reference proteome</keyword>